<dbReference type="Gene3D" id="1.10.132.20">
    <property type="entry name" value="Ribosome-recycling factor"/>
    <property type="match status" value="1"/>
</dbReference>
<keyword evidence="4 6" id="KW-0648">Protein biosynthesis</keyword>
<dbReference type="EMBL" id="CP054836">
    <property type="protein sequence ID" value="QKV18102.1"/>
    <property type="molecule type" value="Genomic_DNA"/>
</dbReference>
<dbReference type="NCBIfam" id="TIGR00496">
    <property type="entry name" value="frr"/>
    <property type="match status" value="1"/>
</dbReference>
<evidence type="ECO:0000256" key="2">
    <source>
        <dbReference type="ARBA" id="ARBA00005912"/>
    </source>
</evidence>
<dbReference type="FunFam" id="1.10.132.20:FF:000001">
    <property type="entry name" value="Ribosome-recycling factor"/>
    <property type="match status" value="1"/>
</dbReference>
<evidence type="ECO:0000256" key="5">
    <source>
        <dbReference type="ARBA" id="ARBA00025050"/>
    </source>
</evidence>
<feature type="domain" description="Ribosome recycling factor" evidence="8">
    <location>
        <begin position="21"/>
        <end position="184"/>
    </location>
</feature>
<comment type="similarity">
    <text evidence="2 6">Belongs to the RRF family.</text>
</comment>
<dbReference type="InterPro" id="IPR023584">
    <property type="entry name" value="Ribosome_recyc_fac_dom"/>
</dbReference>
<evidence type="ECO:0000256" key="4">
    <source>
        <dbReference type="ARBA" id="ARBA00022917"/>
    </source>
</evidence>
<dbReference type="PANTHER" id="PTHR20982:SF3">
    <property type="entry name" value="MITOCHONDRIAL RIBOSOME RECYCLING FACTOR PSEUDO 1"/>
    <property type="match status" value="1"/>
</dbReference>
<evidence type="ECO:0000259" key="8">
    <source>
        <dbReference type="Pfam" id="PF01765"/>
    </source>
</evidence>
<evidence type="ECO:0000256" key="1">
    <source>
        <dbReference type="ARBA" id="ARBA00004496"/>
    </source>
</evidence>
<evidence type="ECO:0000313" key="9">
    <source>
        <dbReference type="EMBL" id="QKV18102.1"/>
    </source>
</evidence>
<keyword evidence="3 6" id="KW-0963">Cytoplasm</keyword>
<sequence length="186" mass="20920">MSQEFDFDDLKRRMDGAVSAFKGDLGGLRTGRASASLLEPITVDAYGSQMPINQVANITVPEPRMLAVSVWDKSMVQAVEKAIRESSLGLNPMTDGTTVRVPLPELNEERRRELVKIAHQYAENARIAVRHVRRDGMETLKRLEKDGEISQDESRDKADDVQKQTDQTIATIDSLLEEKEKEIMHV</sequence>
<reference evidence="9 10" key="1">
    <citation type="submission" date="2020-06" db="EMBL/GenBank/DDBJ databases">
        <title>Oricola thermophila sp. nov. isolated from a tidal sediments.</title>
        <authorList>
            <person name="Kwon K.K."/>
            <person name="Yang S.-H."/>
            <person name="Park M.-J."/>
        </authorList>
    </citation>
    <scope>NUCLEOTIDE SEQUENCE [LARGE SCALE GENOMIC DNA]</scope>
    <source>
        <strain evidence="9 10">MEBiC13590</strain>
    </source>
</reference>
<dbReference type="InterPro" id="IPR002661">
    <property type="entry name" value="Ribosome_recyc_fac"/>
</dbReference>
<comment type="function">
    <text evidence="5 6">Responsible for the release of ribosomes from messenger RNA at the termination of protein biosynthesis. May increase the efficiency of translation by recycling ribosomes from one round of translation to another.</text>
</comment>
<gene>
    <name evidence="6 9" type="primary">frr</name>
    <name evidence="9" type="ORF">HTY61_06345</name>
</gene>
<dbReference type="Gene3D" id="3.30.1360.40">
    <property type="match status" value="1"/>
</dbReference>
<proteinExistence type="inferred from homology"/>
<dbReference type="GO" id="GO:0005829">
    <property type="term" value="C:cytosol"/>
    <property type="evidence" value="ECO:0007669"/>
    <property type="project" value="GOC"/>
</dbReference>
<dbReference type="AlphaFoldDB" id="A0A6N1VFV3"/>
<dbReference type="CDD" id="cd00520">
    <property type="entry name" value="RRF"/>
    <property type="match status" value="1"/>
</dbReference>
<dbReference type="Proteomes" id="UP000509367">
    <property type="component" value="Chromosome"/>
</dbReference>
<dbReference type="InterPro" id="IPR036191">
    <property type="entry name" value="RRF_sf"/>
</dbReference>
<accession>A0A6N1VFV3</accession>
<dbReference type="Pfam" id="PF01765">
    <property type="entry name" value="RRF"/>
    <property type="match status" value="1"/>
</dbReference>
<dbReference type="PANTHER" id="PTHR20982">
    <property type="entry name" value="RIBOSOME RECYCLING FACTOR"/>
    <property type="match status" value="1"/>
</dbReference>
<feature type="compositionally biased region" description="Basic and acidic residues" evidence="7">
    <location>
        <begin position="144"/>
        <end position="163"/>
    </location>
</feature>
<keyword evidence="10" id="KW-1185">Reference proteome</keyword>
<evidence type="ECO:0000256" key="6">
    <source>
        <dbReference type="HAMAP-Rule" id="MF_00040"/>
    </source>
</evidence>
<dbReference type="KEGG" id="orm:HTY61_06345"/>
<evidence type="ECO:0000256" key="3">
    <source>
        <dbReference type="ARBA" id="ARBA00022490"/>
    </source>
</evidence>
<dbReference type="SUPFAM" id="SSF55194">
    <property type="entry name" value="Ribosome recycling factor, RRF"/>
    <property type="match status" value="1"/>
</dbReference>
<organism evidence="9 10">
    <name type="scientific">Oricola thermophila</name>
    <dbReference type="NCBI Taxonomy" id="2742145"/>
    <lineage>
        <taxon>Bacteria</taxon>
        <taxon>Pseudomonadati</taxon>
        <taxon>Pseudomonadota</taxon>
        <taxon>Alphaproteobacteria</taxon>
        <taxon>Hyphomicrobiales</taxon>
        <taxon>Ahrensiaceae</taxon>
        <taxon>Oricola</taxon>
    </lineage>
</organism>
<evidence type="ECO:0000313" key="10">
    <source>
        <dbReference type="Proteomes" id="UP000509367"/>
    </source>
</evidence>
<dbReference type="FunFam" id="3.30.1360.40:FF:000001">
    <property type="entry name" value="Ribosome-recycling factor"/>
    <property type="match status" value="1"/>
</dbReference>
<dbReference type="HAMAP" id="MF_00040">
    <property type="entry name" value="RRF"/>
    <property type="match status" value="1"/>
</dbReference>
<comment type="subcellular location">
    <subcellularLocation>
        <location evidence="1 6">Cytoplasm</location>
    </subcellularLocation>
</comment>
<dbReference type="GO" id="GO:0043023">
    <property type="term" value="F:ribosomal large subunit binding"/>
    <property type="evidence" value="ECO:0007669"/>
    <property type="project" value="TreeGrafter"/>
</dbReference>
<evidence type="ECO:0000256" key="7">
    <source>
        <dbReference type="SAM" id="MobiDB-lite"/>
    </source>
</evidence>
<dbReference type="GO" id="GO:0002184">
    <property type="term" value="P:cytoplasmic translational termination"/>
    <property type="evidence" value="ECO:0007669"/>
    <property type="project" value="TreeGrafter"/>
</dbReference>
<feature type="region of interest" description="Disordered" evidence="7">
    <location>
        <begin position="144"/>
        <end position="166"/>
    </location>
</feature>
<dbReference type="RefSeq" id="WP_175275998.1">
    <property type="nucleotide sequence ID" value="NZ_CP054836.1"/>
</dbReference>
<name>A0A6N1VFV3_9HYPH</name>
<protein>
    <recommendedName>
        <fullName evidence="6">Ribosome-recycling factor</fullName>
        <shortName evidence="6">RRF</shortName>
    </recommendedName>
    <alternativeName>
        <fullName evidence="6">Ribosome-releasing factor</fullName>
    </alternativeName>
</protein>